<evidence type="ECO:0000313" key="3">
    <source>
        <dbReference type="Proteomes" id="UP001153555"/>
    </source>
</evidence>
<name>A0A9N7MNE8_STRHE</name>
<sequence length="67" mass="7365">GQHELRLLDLRPIIIVGRLGSSIEVVLLLPIHAPLFFPIDLLVVSPPCMFGPFALSIVLVIWLLVLA</sequence>
<accession>A0A9N7MNE8</accession>
<dbReference type="AlphaFoldDB" id="A0A9N7MNE8"/>
<organism evidence="2 3">
    <name type="scientific">Striga hermonthica</name>
    <name type="common">Purple witchweed</name>
    <name type="synonym">Buchnera hermonthica</name>
    <dbReference type="NCBI Taxonomy" id="68872"/>
    <lineage>
        <taxon>Eukaryota</taxon>
        <taxon>Viridiplantae</taxon>
        <taxon>Streptophyta</taxon>
        <taxon>Embryophyta</taxon>
        <taxon>Tracheophyta</taxon>
        <taxon>Spermatophyta</taxon>
        <taxon>Magnoliopsida</taxon>
        <taxon>eudicotyledons</taxon>
        <taxon>Gunneridae</taxon>
        <taxon>Pentapetalae</taxon>
        <taxon>asterids</taxon>
        <taxon>lamiids</taxon>
        <taxon>Lamiales</taxon>
        <taxon>Orobanchaceae</taxon>
        <taxon>Buchnereae</taxon>
        <taxon>Striga</taxon>
    </lineage>
</organism>
<keyword evidence="1" id="KW-1133">Transmembrane helix</keyword>
<proteinExistence type="predicted"/>
<dbReference type="EMBL" id="CACSLK010007274">
    <property type="protein sequence ID" value="CAA0810889.1"/>
    <property type="molecule type" value="Genomic_DNA"/>
</dbReference>
<keyword evidence="1" id="KW-0812">Transmembrane</keyword>
<feature type="non-terminal residue" evidence="2">
    <location>
        <position position="1"/>
    </location>
</feature>
<dbReference type="Proteomes" id="UP001153555">
    <property type="component" value="Unassembled WGS sequence"/>
</dbReference>
<feature type="transmembrane region" description="Helical" evidence="1">
    <location>
        <begin position="49"/>
        <end position="66"/>
    </location>
</feature>
<comment type="caution">
    <text evidence="2">The sequence shown here is derived from an EMBL/GenBank/DDBJ whole genome shotgun (WGS) entry which is preliminary data.</text>
</comment>
<feature type="transmembrane region" description="Helical" evidence="1">
    <location>
        <begin position="12"/>
        <end position="37"/>
    </location>
</feature>
<evidence type="ECO:0000256" key="1">
    <source>
        <dbReference type="SAM" id="Phobius"/>
    </source>
</evidence>
<keyword evidence="3" id="KW-1185">Reference proteome</keyword>
<evidence type="ECO:0000313" key="2">
    <source>
        <dbReference type="EMBL" id="CAA0810889.1"/>
    </source>
</evidence>
<reference evidence="2" key="1">
    <citation type="submission" date="2019-12" db="EMBL/GenBank/DDBJ databases">
        <authorList>
            <person name="Scholes J."/>
        </authorList>
    </citation>
    <scope>NUCLEOTIDE SEQUENCE</scope>
</reference>
<keyword evidence="1" id="KW-0472">Membrane</keyword>
<feature type="non-terminal residue" evidence="2">
    <location>
        <position position="67"/>
    </location>
</feature>
<protein>
    <submittedName>
        <fullName evidence="2">Uncharacterized protein</fullName>
    </submittedName>
</protein>
<gene>
    <name evidence="2" type="ORF">SHERM_12334</name>
</gene>